<keyword evidence="3" id="KW-1185">Reference proteome</keyword>
<reference evidence="2" key="1">
    <citation type="submission" date="2021-12" db="EMBL/GenBank/DDBJ databases">
        <authorList>
            <person name="Criscuolo A."/>
        </authorList>
    </citation>
    <scope>NUCLEOTIDE SEQUENCE</scope>
    <source>
        <strain evidence="2">CIP111894</strain>
    </source>
</reference>
<dbReference type="Pfam" id="PF13320">
    <property type="entry name" value="GH123_cat"/>
    <property type="match status" value="1"/>
</dbReference>
<accession>A0ABM9BD92</accession>
<feature type="domain" description="Glycoside hydrolase 123 catalytic" evidence="1">
    <location>
        <begin position="173"/>
        <end position="502"/>
    </location>
</feature>
<evidence type="ECO:0000313" key="2">
    <source>
        <dbReference type="EMBL" id="CAH1056360.1"/>
    </source>
</evidence>
<name>A0ABM9BD92_9BACL</name>
<proteinExistence type="predicted"/>
<protein>
    <recommendedName>
        <fullName evidence="1">Glycoside hydrolase 123 catalytic domain-containing protein</fullName>
    </recommendedName>
</protein>
<dbReference type="InterPro" id="IPR025150">
    <property type="entry name" value="GH123_cat"/>
</dbReference>
<organism evidence="2 3">
    <name type="scientific">Paenibacillus pseudetheri</name>
    <dbReference type="NCBI Taxonomy" id="2897682"/>
    <lineage>
        <taxon>Bacteria</taxon>
        <taxon>Bacillati</taxon>
        <taxon>Bacillota</taxon>
        <taxon>Bacilli</taxon>
        <taxon>Bacillales</taxon>
        <taxon>Paenibacillaceae</taxon>
        <taxon>Paenibacillus</taxon>
    </lineage>
</organism>
<evidence type="ECO:0000259" key="1">
    <source>
        <dbReference type="Pfam" id="PF13320"/>
    </source>
</evidence>
<dbReference type="SUPFAM" id="SSF51445">
    <property type="entry name" value="(Trans)glycosidases"/>
    <property type="match status" value="1"/>
</dbReference>
<sequence length="550" mass="63542">MEAATRMETRKISSLVKVFADEELQAPIHGRGSSLRGEMYSFQVAYRASLLIRPLHVFAESALQAPISVRSVELVPSNLACYHDADDHVLRRTPGLYPDLLMLLNPLKGITGYPNQWRSVWVTVELPPETKPGTYDIDIVFELKKGEEVGRETFVLEVIAATLPEQTLKHTEWFHTDCIATYYKTDIFSEEHWRRIGQFIETAVKHGMNMILTPLFTPPLDTAVGGSRPAVQLVDVEMSEGTYRFRFDRLQRWIDLCDRLGMTYFEFSHLFTQWGAKHAPKIMATVDGKEEQLFGWHTDSADPEYTRFISLFLTELVRFVEENGIQQRVYFHLSDEPKLEDMDTYRAAFELIQPYLRDYPIVDALSDLEFYKSGLIRNPIPASNDMQPFLDHGVEDLWTYYCCAQYKQVSNRFFNMPSSRNRVLGMQIYKLQLAGFLHWGYNFWYAQFSEYPIDPFTVTDAGGGFPSGDAYLVYPGEDGPIESIRLEVLTEALQDLRALQLLETKIGRERVVSLLEEGLGYEITLNTYPQETEWYICKREEINQQIQIHS</sequence>
<evidence type="ECO:0000313" key="3">
    <source>
        <dbReference type="Proteomes" id="UP000838749"/>
    </source>
</evidence>
<comment type="caution">
    <text evidence="2">The sequence shown here is derived from an EMBL/GenBank/DDBJ whole genome shotgun (WGS) entry which is preliminary data.</text>
</comment>
<dbReference type="EMBL" id="CAKMAB010000011">
    <property type="protein sequence ID" value="CAH1056360.1"/>
    <property type="molecule type" value="Genomic_DNA"/>
</dbReference>
<gene>
    <name evidence="2" type="ORF">PAECIP111894_02513</name>
</gene>
<dbReference type="Proteomes" id="UP000838749">
    <property type="component" value="Unassembled WGS sequence"/>
</dbReference>
<dbReference type="InterPro" id="IPR017853">
    <property type="entry name" value="GH"/>
</dbReference>